<accession>A0ABT5KPF1</accession>
<protein>
    <submittedName>
        <fullName evidence="1">Uncharacterized protein</fullName>
    </submittedName>
</protein>
<name>A0ABT5KPF1_9BURK</name>
<keyword evidence="2" id="KW-1185">Reference proteome</keyword>
<evidence type="ECO:0000313" key="1">
    <source>
        <dbReference type="EMBL" id="MDC8784798.1"/>
    </source>
</evidence>
<gene>
    <name evidence="1" type="ORF">PRZ01_06300</name>
</gene>
<dbReference type="EMBL" id="JAQQXS010000004">
    <property type="protein sequence ID" value="MDC8784798.1"/>
    <property type="molecule type" value="Genomic_DNA"/>
</dbReference>
<dbReference type="Proteomes" id="UP001219862">
    <property type="component" value="Unassembled WGS sequence"/>
</dbReference>
<proteinExistence type="predicted"/>
<evidence type="ECO:0000313" key="2">
    <source>
        <dbReference type="Proteomes" id="UP001219862"/>
    </source>
</evidence>
<dbReference type="RefSeq" id="WP_273595910.1">
    <property type="nucleotide sequence ID" value="NZ_JAQQXS010000004.1"/>
</dbReference>
<organism evidence="1 2">
    <name type="scientific">Roseateles koreensis</name>
    <dbReference type="NCBI Taxonomy" id="2987526"/>
    <lineage>
        <taxon>Bacteria</taxon>
        <taxon>Pseudomonadati</taxon>
        <taxon>Pseudomonadota</taxon>
        <taxon>Betaproteobacteria</taxon>
        <taxon>Burkholderiales</taxon>
        <taxon>Sphaerotilaceae</taxon>
        <taxon>Roseateles</taxon>
    </lineage>
</organism>
<comment type="caution">
    <text evidence="1">The sequence shown here is derived from an EMBL/GenBank/DDBJ whole genome shotgun (WGS) entry which is preliminary data.</text>
</comment>
<reference evidence="1 2" key="1">
    <citation type="submission" date="2022-10" db="EMBL/GenBank/DDBJ databases">
        <title>paucibacter sp. hw8 Genome sequencing.</title>
        <authorList>
            <person name="Park S."/>
        </authorList>
    </citation>
    <scope>NUCLEOTIDE SEQUENCE [LARGE SCALE GENOMIC DNA]</scope>
    <source>
        <strain evidence="2">hw8</strain>
    </source>
</reference>
<sequence>MLRDLAKAKPSIRWDSASAVAGDFDGRSSRGGAMLGYAGSKVYLAIQAGSRGKSLRYQYLEFGVGPGAQAAICSAPAKLEVYPLECSMEEGELPGCKATKGASGLSIVDGDCDSIHLYWDHVSNRMQWWRR</sequence>